<keyword evidence="4" id="KW-1185">Reference proteome</keyword>
<evidence type="ECO:0000313" key="3">
    <source>
        <dbReference type="EMBL" id="GAA0927515.1"/>
    </source>
</evidence>
<dbReference type="InterPro" id="IPR047650">
    <property type="entry name" value="Transpos_IS110"/>
</dbReference>
<evidence type="ECO:0000259" key="1">
    <source>
        <dbReference type="Pfam" id="PF01548"/>
    </source>
</evidence>
<name>A0ABN1PFH5_9ACTN</name>
<feature type="domain" description="Transposase IS116/IS110/IS902 C-terminal" evidence="2">
    <location>
        <begin position="295"/>
        <end position="376"/>
    </location>
</feature>
<dbReference type="PANTHER" id="PTHR33055:SF3">
    <property type="entry name" value="PUTATIVE TRANSPOSASE FOR IS117-RELATED"/>
    <property type="match status" value="1"/>
</dbReference>
<dbReference type="InterPro" id="IPR002525">
    <property type="entry name" value="Transp_IS110-like_N"/>
</dbReference>
<protein>
    <submittedName>
        <fullName evidence="3">IS110-like element IS117 family transposase</fullName>
    </submittedName>
</protein>
<dbReference type="EMBL" id="BAAAID010000014">
    <property type="protein sequence ID" value="GAA0927515.1"/>
    <property type="molecule type" value="Genomic_DNA"/>
</dbReference>
<accession>A0ABN1PFH5</accession>
<feature type="domain" description="Transposase IS110-like N-terminal" evidence="1">
    <location>
        <begin position="22"/>
        <end position="179"/>
    </location>
</feature>
<dbReference type="Proteomes" id="UP001500418">
    <property type="component" value="Unassembled WGS sequence"/>
</dbReference>
<gene>
    <name evidence="3" type="ORF">GCM10009575_027960</name>
</gene>
<evidence type="ECO:0000259" key="2">
    <source>
        <dbReference type="Pfam" id="PF02371"/>
    </source>
</evidence>
<evidence type="ECO:0000313" key="4">
    <source>
        <dbReference type="Proteomes" id="UP001500418"/>
    </source>
</evidence>
<organism evidence="3 4">
    <name type="scientific">Streptomyces rhizosphaericus</name>
    <dbReference type="NCBI Taxonomy" id="114699"/>
    <lineage>
        <taxon>Bacteria</taxon>
        <taxon>Bacillati</taxon>
        <taxon>Actinomycetota</taxon>
        <taxon>Actinomycetes</taxon>
        <taxon>Kitasatosporales</taxon>
        <taxon>Streptomycetaceae</taxon>
        <taxon>Streptomyces</taxon>
        <taxon>Streptomyces violaceusniger group</taxon>
    </lineage>
</organism>
<proteinExistence type="predicted"/>
<dbReference type="Pfam" id="PF01548">
    <property type="entry name" value="DEDD_Tnp_IS110"/>
    <property type="match status" value="1"/>
</dbReference>
<sequence>MLRLDVKPHVGTEVETLSAIFCGIDWAEGHHDIALVDGDGAQLAKRRISDDSAGFHALMELLTRHGDSAEDPIPVAIETPRGLLVACLRATGRKIYAINPLAAARYRDRASVSRAKSDAADARVLANILRTDRHAHRPLPDDSEAGQAVAVLARAHQDAIWDRQQTINRLRSHLREYYPAALTAFHGPGKPGLDSPRARVILTAAPTPADAAKLTRSQLRALLKRGERPRRGIEAEVERLREIFGADYLRQLPQVEQALGHQATALIRQVDAACTSVAQLAAATEEAFLAHPDADIITSFPGLSVLSGARVLAEIGDDRERFADARSMKAYAGAAPITRASGRSHVVVARTVKNQRLASAGHMWAFAALRTQAPRAHYDRRRAGGERHTAALRNLFNKLLGCLYHCLQRRTLFDPDRAFTPPMDLAAEHLLDPPAT</sequence>
<comment type="caution">
    <text evidence="3">The sequence shown here is derived from an EMBL/GenBank/DDBJ whole genome shotgun (WGS) entry which is preliminary data.</text>
</comment>
<reference evidence="3 4" key="1">
    <citation type="journal article" date="2019" name="Int. J. Syst. Evol. Microbiol.">
        <title>The Global Catalogue of Microorganisms (GCM) 10K type strain sequencing project: providing services to taxonomists for standard genome sequencing and annotation.</title>
        <authorList>
            <consortium name="The Broad Institute Genomics Platform"/>
            <consortium name="The Broad Institute Genome Sequencing Center for Infectious Disease"/>
            <person name="Wu L."/>
            <person name="Ma J."/>
        </authorList>
    </citation>
    <scope>NUCLEOTIDE SEQUENCE [LARGE SCALE GENOMIC DNA]</scope>
    <source>
        <strain evidence="3 4">JCM 11444</strain>
    </source>
</reference>
<dbReference type="NCBIfam" id="NF033542">
    <property type="entry name" value="transpos_IS110"/>
    <property type="match status" value="1"/>
</dbReference>
<dbReference type="InterPro" id="IPR003346">
    <property type="entry name" value="Transposase_20"/>
</dbReference>
<dbReference type="PANTHER" id="PTHR33055">
    <property type="entry name" value="TRANSPOSASE FOR INSERTION SEQUENCE ELEMENT IS1111A"/>
    <property type="match status" value="1"/>
</dbReference>
<dbReference type="Pfam" id="PF02371">
    <property type="entry name" value="Transposase_20"/>
    <property type="match status" value="1"/>
</dbReference>